<dbReference type="EMBL" id="WJKJ01000133">
    <property type="protein sequence ID" value="MBD3364383.1"/>
    <property type="molecule type" value="Genomic_DNA"/>
</dbReference>
<evidence type="ECO:0000313" key="1">
    <source>
        <dbReference type="EMBL" id="MBD3364383.1"/>
    </source>
</evidence>
<comment type="caution">
    <text evidence="1">The sequence shown here is derived from an EMBL/GenBank/DDBJ whole genome shotgun (WGS) entry which is preliminary data.</text>
</comment>
<name>A0A9D5K8G1_UNCW3</name>
<sequence length="57" mass="6735">MKKKNDVITIPVSVWESAETKEDLEDWLLAHNPEFIRRMREAHQEIKEGKTVSLDEL</sequence>
<dbReference type="Proteomes" id="UP000630660">
    <property type="component" value="Unassembled WGS sequence"/>
</dbReference>
<gene>
    <name evidence="1" type="ORF">GF359_04115</name>
</gene>
<protein>
    <recommendedName>
        <fullName evidence="3">Antitoxin</fullName>
    </recommendedName>
</protein>
<reference evidence="1" key="1">
    <citation type="submission" date="2019-11" db="EMBL/GenBank/DDBJ databases">
        <title>Microbial mats filling the niche in hypersaline microbial mats.</title>
        <authorList>
            <person name="Wong H.L."/>
            <person name="Macleod F.I."/>
            <person name="White R.A. III"/>
            <person name="Burns B.P."/>
        </authorList>
    </citation>
    <scope>NUCLEOTIDE SEQUENCE</scope>
    <source>
        <strain evidence="1">Bin_327</strain>
    </source>
</reference>
<evidence type="ECO:0000313" key="2">
    <source>
        <dbReference type="Proteomes" id="UP000630660"/>
    </source>
</evidence>
<accession>A0A9D5K8G1</accession>
<dbReference type="AlphaFoldDB" id="A0A9D5K8G1"/>
<evidence type="ECO:0008006" key="3">
    <source>
        <dbReference type="Google" id="ProtNLM"/>
    </source>
</evidence>
<organism evidence="1 2">
    <name type="scientific">candidate division WOR-3 bacterium</name>
    <dbReference type="NCBI Taxonomy" id="2052148"/>
    <lineage>
        <taxon>Bacteria</taxon>
        <taxon>Bacteria division WOR-3</taxon>
    </lineage>
</organism>
<proteinExistence type="predicted"/>